<dbReference type="InterPro" id="IPR038739">
    <property type="entry name" value="ARMC8/Vid28"/>
</dbReference>
<dbReference type="Pfam" id="PF00514">
    <property type="entry name" value="Arm"/>
    <property type="match status" value="2"/>
</dbReference>
<dbReference type="InterPro" id="IPR011989">
    <property type="entry name" value="ARM-like"/>
</dbReference>
<evidence type="ECO:0000256" key="5">
    <source>
        <dbReference type="ARBA" id="ARBA00023242"/>
    </source>
</evidence>
<keyword evidence="4" id="KW-0677">Repeat</keyword>
<evidence type="ECO:0000313" key="6">
    <source>
        <dbReference type="EMBL" id="RUP42753.1"/>
    </source>
</evidence>
<dbReference type="PANTHER" id="PTHR15651">
    <property type="entry name" value="ARMADILLO REPEAT-CONTAINING PROTEIN 8"/>
    <property type="match status" value="1"/>
</dbReference>
<evidence type="ECO:0000256" key="4">
    <source>
        <dbReference type="ARBA" id="ARBA00022737"/>
    </source>
</evidence>
<dbReference type="GO" id="GO:0043161">
    <property type="term" value="P:proteasome-mediated ubiquitin-dependent protein catabolic process"/>
    <property type="evidence" value="ECO:0007669"/>
    <property type="project" value="TreeGrafter"/>
</dbReference>
<keyword evidence="3" id="KW-0963">Cytoplasm</keyword>
<protein>
    <submittedName>
        <fullName evidence="6">Armadillo-type protein</fullName>
    </submittedName>
</protein>
<evidence type="ECO:0000313" key="7">
    <source>
        <dbReference type="Proteomes" id="UP000268093"/>
    </source>
</evidence>
<dbReference type="SUPFAM" id="SSF48371">
    <property type="entry name" value="ARM repeat"/>
    <property type="match status" value="1"/>
</dbReference>
<name>A0A433CW21_9FUNG</name>
<dbReference type="GO" id="GO:0005737">
    <property type="term" value="C:cytoplasm"/>
    <property type="evidence" value="ECO:0007669"/>
    <property type="project" value="UniProtKB-SubCell"/>
</dbReference>
<comment type="subcellular location">
    <subcellularLocation>
        <location evidence="2">Cytoplasm</location>
    </subcellularLocation>
    <subcellularLocation>
        <location evidence="1">Nucleus</location>
    </subcellularLocation>
</comment>
<evidence type="ECO:0000256" key="1">
    <source>
        <dbReference type="ARBA" id="ARBA00004123"/>
    </source>
</evidence>
<organism evidence="6 7">
    <name type="scientific">Jimgerdemannia flammicorona</name>
    <dbReference type="NCBI Taxonomy" id="994334"/>
    <lineage>
        <taxon>Eukaryota</taxon>
        <taxon>Fungi</taxon>
        <taxon>Fungi incertae sedis</taxon>
        <taxon>Mucoromycota</taxon>
        <taxon>Mucoromycotina</taxon>
        <taxon>Endogonomycetes</taxon>
        <taxon>Endogonales</taxon>
        <taxon>Endogonaceae</taxon>
        <taxon>Jimgerdemannia</taxon>
    </lineage>
</organism>
<dbReference type="SMART" id="SM00185">
    <property type="entry name" value="ARM"/>
    <property type="match status" value="10"/>
</dbReference>
<comment type="caution">
    <text evidence="6">The sequence shown here is derived from an EMBL/GenBank/DDBJ whole genome shotgun (WGS) entry which is preliminary data.</text>
</comment>
<dbReference type="GO" id="GO:0034657">
    <property type="term" value="C:GID complex"/>
    <property type="evidence" value="ECO:0007669"/>
    <property type="project" value="TreeGrafter"/>
</dbReference>
<dbReference type="Gene3D" id="1.25.10.10">
    <property type="entry name" value="Leucine-rich Repeat Variant"/>
    <property type="match status" value="2"/>
</dbReference>
<sequence>MTVSKHELAISHLASSEPHDRLKALRFIKNSVIGNRTKKDLYIQLGAVPRLVGFLNAGAGDNDMQVNVQAAIVLGSFAYGNEENVSVLVEAKAIPPLLDCLSIHREPMGSETSIKNMKLLEAAARALKAVLSSSKAPKDDVFMDQHLTDLVALLDVSSFVAHGADETSCVRIAELAASILARCCDTADQQLQIAATGAIPLLIRLIGCGFAKAQEAALDALASLGRQNTELGKLIANTKVNGDMSTTAIMLKLVRDKCPSMRLMAATCLTNLYRANVLPETSADVTLVVLPTLVKLLKEGGTVQERAPLVLADLVKESETAQRAAFDADAIPRLAEILNHVNEDEVGMLDMSGHTDKLKENMLVAIAAMSLMNMDCRTQAINAKVLPHVVAGLSHKSPSVRLAACKCARSLSRSVKEVRTSLVDAGVTLPLLKLLSDDSPSMQAEACGALCNIVLDFSPMKQTVIDNGGIEYFVNFTRSTDPHIRLNSVWALKNLLYRATMASKIAVMRQLTYPRLRELLDDQEPLVQEQAVTMFSNLVHSGEAVRVLQFRGVARKIVWRVSFGSENILDVEEAFKGFGEQQLLDMLESKFSLVSASTSWKTIETALSALANILCGAERHKQIIMNRPKLLNALLSFMDHDRAVVRCATIWCVINLTWRDDDESSAAVAERVRHLREMGFEEKLKLMVSDPELDVRDRVRTAASHFHAHPERIGPA</sequence>
<gene>
    <name evidence="6" type="ORF">BC936DRAFT_138136</name>
</gene>
<dbReference type="EMBL" id="RBNI01012523">
    <property type="protein sequence ID" value="RUP42753.1"/>
    <property type="molecule type" value="Genomic_DNA"/>
</dbReference>
<dbReference type="Pfam" id="PF02985">
    <property type="entry name" value="HEAT"/>
    <property type="match status" value="1"/>
</dbReference>
<dbReference type="InterPro" id="IPR000357">
    <property type="entry name" value="HEAT"/>
</dbReference>
<proteinExistence type="predicted"/>
<dbReference type="OrthoDB" id="5559898at2759"/>
<dbReference type="GO" id="GO:0005634">
    <property type="term" value="C:nucleus"/>
    <property type="evidence" value="ECO:0007669"/>
    <property type="project" value="UniProtKB-SubCell"/>
</dbReference>
<evidence type="ECO:0000256" key="3">
    <source>
        <dbReference type="ARBA" id="ARBA00022490"/>
    </source>
</evidence>
<dbReference type="InterPro" id="IPR016024">
    <property type="entry name" value="ARM-type_fold"/>
</dbReference>
<dbReference type="AlphaFoldDB" id="A0A433CW21"/>
<dbReference type="Proteomes" id="UP000268093">
    <property type="component" value="Unassembled WGS sequence"/>
</dbReference>
<reference evidence="6 7" key="1">
    <citation type="journal article" date="2018" name="New Phytol.">
        <title>Phylogenomics of Endogonaceae and evolution of mycorrhizas within Mucoromycota.</title>
        <authorList>
            <person name="Chang Y."/>
            <person name="Desiro A."/>
            <person name="Na H."/>
            <person name="Sandor L."/>
            <person name="Lipzen A."/>
            <person name="Clum A."/>
            <person name="Barry K."/>
            <person name="Grigoriev I.V."/>
            <person name="Martin F.M."/>
            <person name="Stajich J.E."/>
            <person name="Smith M.E."/>
            <person name="Bonito G."/>
            <person name="Spatafora J.W."/>
        </authorList>
    </citation>
    <scope>NUCLEOTIDE SEQUENCE [LARGE SCALE GENOMIC DNA]</scope>
    <source>
        <strain evidence="6 7">GMNB39</strain>
    </source>
</reference>
<keyword evidence="5" id="KW-0539">Nucleus</keyword>
<dbReference type="PANTHER" id="PTHR15651:SF7">
    <property type="entry name" value="ARMADILLO REPEAT-CONTAINING PROTEIN 8"/>
    <property type="match status" value="1"/>
</dbReference>
<dbReference type="InterPro" id="IPR000225">
    <property type="entry name" value="Armadillo"/>
</dbReference>
<accession>A0A433CW21</accession>
<evidence type="ECO:0000256" key="2">
    <source>
        <dbReference type="ARBA" id="ARBA00004496"/>
    </source>
</evidence>
<keyword evidence="7" id="KW-1185">Reference proteome</keyword>